<dbReference type="Proteomes" id="UP000515804">
    <property type="component" value="Chromosome"/>
</dbReference>
<evidence type="ECO:0000313" key="3">
    <source>
        <dbReference type="Proteomes" id="UP000515804"/>
    </source>
</evidence>
<name>A0A7G9SQ50_9GAMM</name>
<reference evidence="2 3" key="1">
    <citation type="submission" date="2020-08" db="EMBL/GenBank/DDBJ databases">
        <title>Genome sequence of Thermomonas carbonis KCTC 42013T.</title>
        <authorList>
            <person name="Hyun D.-W."/>
            <person name="Bae J.-W."/>
        </authorList>
    </citation>
    <scope>NUCLEOTIDE SEQUENCE [LARGE SCALE GENOMIC DNA]</scope>
    <source>
        <strain evidence="2 3">KCTC 42013</strain>
    </source>
</reference>
<organism evidence="2 3">
    <name type="scientific">Thermomonas carbonis</name>
    <dbReference type="NCBI Taxonomy" id="1463158"/>
    <lineage>
        <taxon>Bacteria</taxon>
        <taxon>Pseudomonadati</taxon>
        <taxon>Pseudomonadota</taxon>
        <taxon>Gammaproteobacteria</taxon>
        <taxon>Lysobacterales</taxon>
        <taxon>Lysobacteraceae</taxon>
        <taxon>Thermomonas</taxon>
    </lineage>
</organism>
<dbReference type="InterPro" id="IPR002816">
    <property type="entry name" value="TraB/PrgY/GumN_fam"/>
</dbReference>
<dbReference type="AlphaFoldDB" id="A0A7G9SQ50"/>
<feature type="signal peptide" evidence="1">
    <location>
        <begin position="1"/>
        <end position="20"/>
    </location>
</feature>
<dbReference type="InterPro" id="IPR047111">
    <property type="entry name" value="YbaP-like"/>
</dbReference>
<dbReference type="PANTHER" id="PTHR40590">
    <property type="entry name" value="CYTOPLASMIC PROTEIN-RELATED"/>
    <property type="match status" value="1"/>
</dbReference>
<accession>A0A7G9SQ50</accession>
<feature type="chain" id="PRO_5028910322" evidence="1">
    <location>
        <begin position="21"/>
        <end position="320"/>
    </location>
</feature>
<dbReference type="PANTHER" id="PTHR40590:SF1">
    <property type="entry name" value="CYTOPLASMIC PROTEIN"/>
    <property type="match status" value="1"/>
</dbReference>
<protein>
    <submittedName>
        <fullName evidence="2">TraB/GumN family protein</fullName>
    </submittedName>
</protein>
<keyword evidence="1" id="KW-0732">Signal</keyword>
<gene>
    <name evidence="2" type="ORF">H9L16_15280</name>
</gene>
<proteinExistence type="predicted"/>
<sequence>MTPRLLTLALVAAFALPVHADQSTKPAASPVASAPAAKVTGRPLLWKVSDADNDVYLLGSFHLLKSDDYPMPAEIDRAFDDAESLLFEIDPREMTAPETVATMQKYMAYEDGQSLSKVLPKATLERLGTLVSASGGSVQALEQSEPWAVSLGLVLGVSQAMGLKADLGLDRHLMDRAAKAGKPAGGLETVDAQMKAMDSVPYAEQAQGLDEFLVDPKKAVQQLQDMHAWWRTGDVEQLDTGMRADMARKSPQSYKLLDVDRNNAWLPQIEKRLTGSTSDDTLVVVGTLHLLGSDGLVEKLQAKGYKVERVCDSCEAAATE</sequence>
<dbReference type="KEGG" id="tcn:H9L16_15280"/>
<dbReference type="EMBL" id="CP060719">
    <property type="protein sequence ID" value="QNN69975.1"/>
    <property type="molecule type" value="Genomic_DNA"/>
</dbReference>
<dbReference type="Pfam" id="PF01963">
    <property type="entry name" value="TraB_PrgY_gumN"/>
    <property type="match status" value="1"/>
</dbReference>
<dbReference type="CDD" id="cd14789">
    <property type="entry name" value="Tiki"/>
    <property type="match status" value="1"/>
</dbReference>
<evidence type="ECO:0000256" key="1">
    <source>
        <dbReference type="SAM" id="SignalP"/>
    </source>
</evidence>
<evidence type="ECO:0000313" key="2">
    <source>
        <dbReference type="EMBL" id="QNN69975.1"/>
    </source>
</evidence>
<keyword evidence="3" id="KW-1185">Reference proteome</keyword>
<dbReference type="RefSeq" id="WP_187552492.1">
    <property type="nucleotide sequence ID" value="NZ_BMZL01000001.1"/>
</dbReference>